<sequence length="53" mass="6690">MEKKLFNNALDYWKKEEEELEKIKDNCLKDLFYIEKREKKVKESLKKLLERKR</sequence>
<evidence type="ECO:0000313" key="1">
    <source>
        <dbReference type="EMBL" id="SKB60859.1"/>
    </source>
</evidence>
<dbReference type="AlphaFoldDB" id="A0A1T5CN31"/>
<dbReference type="RefSeq" id="WP_159446462.1">
    <property type="nucleotide sequence ID" value="NZ_FUYN01000005.1"/>
</dbReference>
<accession>A0A1T5CN31</accession>
<evidence type="ECO:0000313" key="2">
    <source>
        <dbReference type="Proteomes" id="UP000243406"/>
    </source>
</evidence>
<gene>
    <name evidence="1" type="ORF">SAMN02745120_2290</name>
</gene>
<keyword evidence="2" id="KW-1185">Reference proteome</keyword>
<reference evidence="2" key="1">
    <citation type="submission" date="2017-02" db="EMBL/GenBank/DDBJ databases">
        <authorList>
            <person name="Varghese N."/>
            <person name="Submissions S."/>
        </authorList>
    </citation>
    <scope>NUCLEOTIDE SEQUENCE [LARGE SCALE GENOMIC DNA]</scope>
    <source>
        <strain evidence="2">ATCC 35199</strain>
    </source>
</reference>
<organism evidence="1 2">
    <name type="scientific">Acetoanaerobium noterae</name>
    <dbReference type="NCBI Taxonomy" id="745369"/>
    <lineage>
        <taxon>Bacteria</taxon>
        <taxon>Bacillati</taxon>
        <taxon>Bacillota</taxon>
        <taxon>Clostridia</taxon>
        <taxon>Peptostreptococcales</taxon>
        <taxon>Filifactoraceae</taxon>
        <taxon>Acetoanaerobium</taxon>
    </lineage>
</organism>
<dbReference type="EMBL" id="FUYN01000005">
    <property type="protein sequence ID" value="SKB60859.1"/>
    <property type="molecule type" value="Genomic_DNA"/>
</dbReference>
<dbReference type="Proteomes" id="UP000243406">
    <property type="component" value="Unassembled WGS sequence"/>
</dbReference>
<name>A0A1T5CN31_9FIRM</name>
<protein>
    <submittedName>
        <fullName evidence="1">Uncharacterized protein</fullName>
    </submittedName>
</protein>
<proteinExistence type="predicted"/>